<protein>
    <submittedName>
        <fullName evidence="2">Unannotated protein</fullName>
    </submittedName>
</protein>
<dbReference type="EMBL" id="CAFAAI010000315">
    <property type="protein sequence ID" value="CAB4811503.1"/>
    <property type="molecule type" value="Genomic_DNA"/>
</dbReference>
<feature type="region of interest" description="Disordered" evidence="1">
    <location>
        <begin position="1"/>
        <end position="20"/>
    </location>
</feature>
<sequence>MITDGEPTAHITPNGDPYFNYPPTQETIEATLREVVRCTKDNIRINTFMLDADRSLKSFVEKLTAINRGRAFFTTPDTLGDYVLVDFIENKKKMARGGGRAAG</sequence>
<evidence type="ECO:0000256" key="1">
    <source>
        <dbReference type="SAM" id="MobiDB-lite"/>
    </source>
</evidence>
<name>A0A6J6YTC1_9ZZZZ</name>
<accession>A0A6J6YTC1</accession>
<proteinExistence type="predicted"/>
<gene>
    <name evidence="2" type="ORF">UFOPK2992_01612</name>
</gene>
<dbReference type="AlphaFoldDB" id="A0A6J6YTC1"/>
<reference evidence="2" key="1">
    <citation type="submission" date="2020-05" db="EMBL/GenBank/DDBJ databases">
        <authorList>
            <person name="Chiriac C."/>
            <person name="Salcher M."/>
            <person name="Ghai R."/>
            <person name="Kavagutti S V."/>
        </authorList>
    </citation>
    <scope>NUCLEOTIDE SEQUENCE</scope>
</reference>
<evidence type="ECO:0000313" key="2">
    <source>
        <dbReference type="EMBL" id="CAB4811503.1"/>
    </source>
</evidence>
<organism evidence="2">
    <name type="scientific">freshwater metagenome</name>
    <dbReference type="NCBI Taxonomy" id="449393"/>
    <lineage>
        <taxon>unclassified sequences</taxon>
        <taxon>metagenomes</taxon>
        <taxon>ecological metagenomes</taxon>
    </lineage>
</organism>